<keyword evidence="3" id="KW-0808">Transferase</keyword>
<protein>
    <submittedName>
        <fullName evidence="3">Probable serine/threonine-protein kinase DDB_G0267686</fullName>
    </submittedName>
</protein>
<keyword evidence="3" id="KW-0418">Kinase</keyword>
<feature type="compositionally biased region" description="Low complexity" evidence="1">
    <location>
        <begin position="81"/>
        <end position="91"/>
    </location>
</feature>
<dbReference type="Proteomes" id="UP000694888">
    <property type="component" value="Unplaced"/>
</dbReference>
<sequence>MVNAAANQFQNPQTNAPVQVIDPTTGQTVLPANAAVNQLTGQVVNAQTGQPLAVVNPTTGQLTPAIAALAANNAALGPALNAPAGQGNNPANPQPVPAPVPAPNSGTASVTGRDAINLIFLSQLVPSSLPPPIVGNDGRATVIQGSLRDILGPDLSGVLTSTSLVPGQALPTPVARQSRACNVVRSGETVPFRVNPRGGTRLTSSECDAIGQLLDKFVPTFLQNFVPSDIVRNDLGNNNNNNNNPNNNNNFLPNDFILNNNNNNNNNFLPNDFNLNNNNNNNNNNNLFPSSFINNNNLNNNDPGNSFVFGGPTTATGATNINDFINVRNDGDSCTIAVPNIVPQC</sequence>
<dbReference type="RefSeq" id="XP_012942915.1">
    <property type="nucleotide sequence ID" value="XM_013087461.1"/>
</dbReference>
<evidence type="ECO:0000256" key="1">
    <source>
        <dbReference type="SAM" id="MobiDB-lite"/>
    </source>
</evidence>
<dbReference type="GeneID" id="101862299"/>
<proteinExistence type="predicted"/>
<keyword evidence="2" id="KW-1185">Reference proteome</keyword>
<gene>
    <name evidence="3" type="primary">LOC101862299</name>
</gene>
<evidence type="ECO:0000313" key="3">
    <source>
        <dbReference type="RefSeq" id="XP_012942915.1"/>
    </source>
</evidence>
<feature type="compositionally biased region" description="Pro residues" evidence="1">
    <location>
        <begin position="92"/>
        <end position="102"/>
    </location>
</feature>
<reference evidence="3" key="1">
    <citation type="submission" date="2025-08" db="UniProtKB">
        <authorList>
            <consortium name="RefSeq"/>
        </authorList>
    </citation>
    <scope>IDENTIFICATION</scope>
</reference>
<evidence type="ECO:0000313" key="2">
    <source>
        <dbReference type="Proteomes" id="UP000694888"/>
    </source>
</evidence>
<feature type="region of interest" description="Disordered" evidence="1">
    <location>
        <begin position="81"/>
        <end position="108"/>
    </location>
</feature>
<name>A0ABM1A8L1_APLCA</name>
<dbReference type="GO" id="GO:0016301">
    <property type="term" value="F:kinase activity"/>
    <property type="evidence" value="ECO:0007669"/>
    <property type="project" value="UniProtKB-KW"/>
</dbReference>
<accession>A0ABM1A8L1</accession>
<organism evidence="2 3">
    <name type="scientific">Aplysia californica</name>
    <name type="common">California sea hare</name>
    <dbReference type="NCBI Taxonomy" id="6500"/>
    <lineage>
        <taxon>Eukaryota</taxon>
        <taxon>Metazoa</taxon>
        <taxon>Spiralia</taxon>
        <taxon>Lophotrochozoa</taxon>
        <taxon>Mollusca</taxon>
        <taxon>Gastropoda</taxon>
        <taxon>Heterobranchia</taxon>
        <taxon>Euthyneura</taxon>
        <taxon>Tectipleura</taxon>
        <taxon>Aplysiida</taxon>
        <taxon>Aplysioidea</taxon>
        <taxon>Aplysiidae</taxon>
        <taxon>Aplysia</taxon>
    </lineage>
</organism>